<dbReference type="STRING" id="1079859.SAMN04515674_104328"/>
<reference evidence="9 10" key="1">
    <citation type="submission" date="2016-10" db="EMBL/GenBank/DDBJ databases">
        <authorList>
            <person name="de Groot N.N."/>
        </authorList>
    </citation>
    <scope>NUCLEOTIDE SEQUENCE [LARGE SCALE GENOMIC DNA]</scope>
    <source>
        <strain evidence="10">E92,LMG 26720,CCM 7988</strain>
    </source>
</reference>
<evidence type="ECO:0000313" key="9">
    <source>
        <dbReference type="EMBL" id="SFP63930.1"/>
    </source>
</evidence>
<dbReference type="OrthoDB" id="5772680at2"/>
<feature type="transmembrane region" description="Helical" evidence="6">
    <location>
        <begin position="31"/>
        <end position="58"/>
    </location>
</feature>
<evidence type="ECO:0000259" key="8">
    <source>
        <dbReference type="Pfam" id="PF18917"/>
    </source>
</evidence>
<keyword evidence="10" id="KW-1185">Reference proteome</keyword>
<sequence length="150" mass="16647">MNEKLYRIPSKAVLGGVAAGLEERFGIDVSIIRVIFVLGTILTHGPFFLIYIILWIALPAKTMMDMASDYTENSNFNMTKMKNNSNSIAGIILIALGSLFLMDEFFDIDFGKLWPLVLIAVGVYIIFKDKIKGNNNTNNFGNNEPGNSGF</sequence>
<feature type="transmembrane region" description="Helical" evidence="6">
    <location>
        <begin position="85"/>
        <end position="102"/>
    </location>
</feature>
<evidence type="ECO:0000256" key="6">
    <source>
        <dbReference type="SAM" id="Phobius"/>
    </source>
</evidence>
<dbReference type="Proteomes" id="UP000199306">
    <property type="component" value="Unassembled WGS sequence"/>
</dbReference>
<keyword evidence="3 6" id="KW-0812">Transmembrane</keyword>
<evidence type="ECO:0000256" key="1">
    <source>
        <dbReference type="ARBA" id="ARBA00004162"/>
    </source>
</evidence>
<dbReference type="RefSeq" id="WP_092015932.1">
    <property type="nucleotide sequence ID" value="NZ_FOXH01000004.1"/>
</dbReference>
<evidence type="ECO:0000256" key="2">
    <source>
        <dbReference type="ARBA" id="ARBA00022475"/>
    </source>
</evidence>
<dbReference type="PANTHER" id="PTHR33885:SF3">
    <property type="entry name" value="PHAGE SHOCK PROTEIN C"/>
    <property type="match status" value="1"/>
</dbReference>
<organism evidence="9 10">
    <name type="scientific">Pseudarcicella hirudinis</name>
    <dbReference type="NCBI Taxonomy" id="1079859"/>
    <lineage>
        <taxon>Bacteria</taxon>
        <taxon>Pseudomonadati</taxon>
        <taxon>Bacteroidota</taxon>
        <taxon>Cytophagia</taxon>
        <taxon>Cytophagales</taxon>
        <taxon>Flectobacillaceae</taxon>
        <taxon>Pseudarcicella</taxon>
    </lineage>
</organism>
<evidence type="ECO:0000256" key="4">
    <source>
        <dbReference type="ARBA" id="ARBA00022989"/>
    </source>
</evidence>
<dbReference type="EMBL" id="FOXH01000004">
    <property type="protein sequence ID" value="SFP63930.1"/>
    <property type="molecule type" value="Genomic_DNA"/>
</dbReference>
<evidence type="ECO:0000256" key="5">
    <source>
        <dbReference type="ARBA" id="ARBA00023136"/>
    </source>
</evidence>
<evidence type="ECO:0000259" key="7">
    <source>
        <dbReference type="Pfam" id="PF04024"/>
    </source>
</evidence>
<feature type="transmembrane region" description="Helical" evidence="6">
    <location>
        <begin position="108"/>
        <end position="127"/>
    </location>
</feature>
<dbReference type="InterPro" id="IPR052027">
    <property type="entry name" value="PspC"/>
</dbReference>
<dbReference type="AlphaFoldDB" id="A0A1I5RZN7"/>
<accession>A0A1I5RZN7</accession>
<protein>
    <submittedName>
        <fullName evidence="9">Phage shock protein PspC (Stress-responsive transcriptional regulator)</fullName>
    </submittedName>
</protein>
<dbReference type="Pfam" id="PF18917">
    <property type="entry name" value="LiaI-LiaF-like_TM1"/>
    <property type="match status" value="1"/>
</dbReference>
<evidence type="ECO:0000256" key="3">
    <source>
        <dbReference type="ARBA" id="ARBA00022692"/>
    </source>
</evidence>
<gene>
    <name evidence="9" type="ORF">SAMN04515674_104328</name>
</gene>
<dbReference type="InterPro" id="IPR007168">
    <property type="entry name" value="Phageshock_PspC_N"/>
</dbReference>
<dbReference type="GO" id="GO:0005886">
    <property type="term" value="C:plasma membrane"/>
    <property type="evidence" value="ECO:0007669"/>
    <property type="project" value="UniProtKB-SubCell"/>
</dbReference>
<name>A0A1I5RZN7_9BACT</name>
<keyword evidence="5 6" id="KW-0472">Membrane</keyword>
<dbReference type="Pfam" id="PF04024">
    <property type="entry name" value="PspC"/>
    <property type="match status" value="1"/>
</dbReference>
<feature type="domain" description="LiaI-LiaF-like transmembrane region" evidence="8">
    <location>
        <begin position="88"/>
        <end position="126"/>
    </location>
</feature>
<keyword evidence="2" id="KW-1003">Cell membrane</keyword>
<feature type="domain" description="Phage shock protein PspC N-terminal" evidence="7">
    <location>
        <begin position="4"/>
        <end position="60"/>
    </location>
</feature>
<evidence type="ECO:0000313" key="10">
    <source>
        <dbReference type="Proteomes" id="UP000199306"/>
    </source>
</evidence>
<dbReference type="PANTHER" id="PTHR33885">
    <property type="entry name" value="PHAGE SHOCK PROTEIN C"/>
    <property type="match status" value="1"/>
</dbReference>
<keyword evidence="4 6" id="KW-1133">Transmembrane helix</keyword>
<proteinExistence type="predicted"/>
<comment type="subcellular location">
    <subcellularLocation>
        <location evidence="1">Cell membrane</location>
        <topology evidence="1">Single-pass membrane protein</topology>
    </subcellularLocation>
</comment>
<dbReference type="InterPro" id="IPR043726">
    <property type="entry name" value="LiaI-LiaF-like_TM1"/>
</dbReference>